<evidence type="ECO:0000259" key="7">
    <source>
        <dbReference type="PROSITE" id="PS01124"/>
    </source>
</evidence>
<dbReference type="PROSITE" id="PS50110">
    <property type="entry name" value="RESPONSE_REGULATORY"/>
    <property type="match status" value="1"/>
</dbReference>
<keyword evidence="10" id="KW-1185">Reference proteome</keyword>
<keyword evidence="2" id="KW-0805">Transcription regulation</keyword>
<evidence type="ECO:0000256" key="1">
    <source>
        <dbReference type="ARBA" id="ARBA00018672"/>
    </source>
</evidence>
<proteinExistence type="predicted"/>
<dbReference type="PANTHER" id="PTHR43280:SF2">
    <property type="entry name" value="HTH-TYPE TRANSCRIPTIONAL REGULATOR EXSA"/>
    <property type="match status" value="1"/>
</dbReference>
<evidence type="ECO:0000256" key="2">
    <source>
        <dbReference type="ARBA" id="ARBA00023015"/>
    </source>
</evidence>
<dbReference type="EMBL" id="SLUK01000003">
    <property type="protein sequence ID" value="TCL44170.1"/>
    <property type="molecule type" value="Genomic_DNA"/>
</dbReference>
<dbReference type="SMART" id="SM00448">
    <property type="entry name" value="REC"/>
    <property type="match status" value="1"/>
</dbReference>
<evidence type="ECO:0000256" key="6">
    <source>
        <dbReference type="PROSITE-ProRule" id="PRU00169"/>
    </source>
</evidence>
<dbReference type="InterPro" id="IPR018060">
    <property type="entry name" value="HTH_AraC"/>
</dbReference>
<dbReference type="CDD" id="cd17536">
    <property type="entry name" value="REC_YesN-like"/>
    <property type="match status" value="1"/>
</dbReference>
<keyword evidence="3" id="KW-0238">DNA-binding</keyword>
<dbReference type="RefSeq" id="WP_165873119.1">
    <property type="nucleotide sequence ID" value="NZ_SLUK01000003.1"/>
</dbReference>
<dbReference type="InterPro" id="IPR011006">
    <property type="entry name" value="CheY-like_superfamily"/>
</dbReference>
<feature type="domain" description="Response regulatory" evidence="8">
    <location>
        <begin position="3"/>
        <end position="120"/>
    </location>
</feature>
<evidence type="ECO:0000313" key="10">
    <source>
        <dbReference type="Proteomes" id="UP000294682"/>
    </source>
</evidence>
<organism evidence="9 10">
    <name type="scientific">Harryflintia acetispora</name>
    <dbReference type="NCBI Taxonomy" id="1849041"/>
    <lineage>
        <taxon>Bacteria</taxon>
        <taxon>Bacillati</taxon>
        <taxon>Bacillota</taxon>
        <taxon>Clostridia</taxon>
        <taxon>Eubacteriales</taxon>
        <taxon>Oscillospiraceae</taxon>
        <taxon>Harryflintia</taxon>
    </lineage>
</organism>
<evidence type="ECO:0000256" key="4">
    <source>
        <dbReference type="ARBA" id="ARBA00023163"/>
    </source>
</evidence>
<accession>A0A9X8Y8P8</accession>
<name>A0A9X8Y8P8_9FIRM</name>
<comment type="caution">
    <text evidence="9">The sequence shown here is derived from an EMBL/GenBank/DDBJ whole genome shotgun (WGS) entry which is preliminary data.</text>
</comment>
<evidence type="ECO:0000313" key="9">
    <source>
        <dbReference type="EMBL" id="TCL44170.1"/>
    </source>
</evidence>
<protein>
    <recommendedName>
        <fullName evidence="1">Stage 0 sporulation protein A homolog</fullName>
    </recommendedName>
</protein>
<dbReference type="InterPro" id="IPR009057">
    <property type="entry name" value="Homeodomain-like_sf"/>
</dbReference>
<dbReference type="Pfam" id="PF12833">
    <property type="entry name" value="HTH_18"/>
    <property type="match status" value="1"/>
</dbReference>
<dbReference type="Gene3D" id="3.40.50.2300">
    <property type="match status" value="1"/>
</dbReference>
<dbReference type="PROSITE" id="PS00041">
    <property type="entry name" value="HTH_ARAC_FAMILY_1"/>
    <property type="match status" value="1"/>
</dbReference>
<keyword evidence="6" id="KW-0597">Phosphoprotein</keyword>
<feature type="modified residue" description="4-aspartylphosphate" evidence="6">
    <location>
        <position position="55"/>
    </location>
</feature>
<comment type="function">
    <text evidence="5">May play the central regulatory role in sporulation. It may be an element of the effector pathway responsible for the activation of sporulation genes in response to nutritional stress. Spo0A may act in concert with spo0H (a sigma factor) to control the expression of some genes that are critical to the sporulation process.</text>
</comment>
<dbReference type="GO" id="GO:0000160">
    <property type="term" value="P:phosphorelay signal transduction system"/>
    <property type="evidence" value="ECO:0007669"/>
    <property type="project" value="InterPro"/>
</dbReference>
<dbReference type="InterPro" id="IPR001789">
    <property type="entry name" value="Sig_transdc_resp-reg_receiver"/>
</dbReference>
<dbReference type="Proteomes" id="UP000294682">
    <property type="component" value="Unassembled WGS sequence"/>
</dbReference>
<evidence type="ECO:0000259" key="8">
    <source>
        <dbReference type="PROSITE" id="PS50110"/>
    </source>
</evidence>
<dbReference type="InterPro" id="IPR018062">
    <property type="entry name" value="HTH_AraC-typ_CS"/>
</dbReference>
<dbReference type="SUPFAM" id="SSF52172">
    <property type="entry name" value="CheY-like"/>
    <property type="match status" value="1"/>
</dbReference>
<dbReference type="Gene3D" id="1.10.10.60">
    <property type="entry name" value="Homeodomain-like"/>
    <property type="match status" value="2"/>
</dbReference>
<dbReference type="GO" id="GO:0043565">
    <property type="term" value="F:sequence-specific DNA binding"/>
    <property type="evidence" value="ECO:0007669"/>
    <property type="project" value="InterPro"/>
</dbReference>
<dbReference type="SUPFAM" id="SSF46689">
    <property type="entry name" value="Homeodomain-like"/>
    <property type="match status" value="2"/>
</dbReference>
<dbReference type="SMART" id="SM00342">
    <property type="entry name" value="HTH_ARAC"/>
    <property type="match status" value="1"/>
</dbReference>
<sequence>MRSVLIVDDEINICSLIRHEIEWEALRLTLCGVCSDSRQALEMIRRQRPDIVITDIQMPVLDGLELIRQAQLQELPAKFIIISGYSYFEYARQAVRYGVDSFLLKPIDHDELNDALRKALKKLGAEDEQKRGLLQAGRDARSLRRLLLYQPDILGRRGLTPGEVNAEFHYQFVPGFFLAGVLRLDQEDGLPPDPLALEQIARRFCRAAAPLCAELELAELCEHTLLLLMNGAEPDCPALLGKLECFLLDNCQDFFLGERRHITLALAAPVRQPGQLGAAFSQAHSLLAQRSVRGVDRMILPQDKEALPIKEGASLECFLFQSLWEQIEHLLSLMKIDEAGGAIRRFLEQSHPVLERHPASLGPFCTELLGGLAARLCKEPPALSLVELFSFERLSIKITELCSQLLAAYEAEHANTERKAVQVVKEYIRMHYAEHLGLEILAQQVFLAPLYLGQLFKRETGVNLSDYLLQVRLEKAKELLGDLHYNVSQVAALVGYRDDKYFSRLFRRHIGVSPMEYRKIHRIV</sequence>
<keyword evidence="4" id="KW-0804">Transcription</keyword>
<gene>
    <name evidence="9" type="ORF">EDD78_103208</name>
</gene>
<feature type="domain" description="HTH araC/xylS-type" evidence="7">
    <location>
        <begin position="422"/>
        <end position="520"/>
    </location>
</feature>
<reference evidence="9 10" key="1">
    <citation type="submission" date="2019-03" db="EMBL/GenBank/DDBJ databases">
        <title>Genomic Encyclopedia of Type Strains, Phase IV (KMG-IV): sequencing the most valuable type-strain genomes for metagenomic binning, comparative biology and taxonomic classification.</title>
        <authorList>
            <person name="Goeker M."/>
        </authorList>
    </citation>
    <scope>NUCLEOTIDE SEQUENCE [LARGE SCALE GENOMIC DNA]</scope>
    <source>
        <strain evidence="9 10">DSM 100433</strain>
    </source>
</reference>
<dbReference type="GO" id="GO:0003700">
    <property type="term" value="F:DNA-binding transcription factor activity"/>
    <property type="evidence" value="ECO:0007669"/>
    <property type="project" value="InterPro"/>
</dbReference>
<dbReference type="AlphaFoldDB" id="A0A9X8Y8P8"/>
<dbReference type="PRINTS" id="PR00032">
    <property type="entry name" value="HTHARAC"/>
</dbReference>
<dbReference type="PROSITE" id="PS01124">
    <property type="entry name" value="HTH_ARAC_FAMILY_2"/>
    <property type="match status" value="1"/>
</dbReference>
<evidence type="ECO:0000256" key="5">
    <source>
        <dbReference type="ARBA" id="ARBA00024867"/>
    </source>
</evidence>
<dbReference type="PANTHER" id="PTHR43280">
    <property type="entry name" value="ARAC-FAMILY TRANSCRIPTIONAL REGULATOR"/>
    <property type="match status" value="1"/>
</dbReference>
<dbReference type="Pfam" id="PF00072">
    <property type="entry name" value="Response_reg"/>
    <property type="match status" value="1"/>
</dbReference>
<evidence type="ECO:0000256" key="3">
    <source>
        <dbReference type="ARBA" id="ARBA00023125"/>
    </source>
</evidence>
<dbReference type="InterPro" id="IPR020449">
    <property type="entry name" value="Tscrpt_reg_AraC-type_HTH"/>
</dbReference>